<evidence type="ECO:0000256" key="4">
    <source>
        <dbReference type="ARBA" id="ARBA00023163"/>
    </source>
</evidence>
<dbReference type="KEGG" id="nbe:Back2_15090"/>
<sequence>MLIERGVADLTLAELGRRVETSAGHLLYHFGSKDELLLDLLRRNEADLWRQWRLVRGGEAEFLAVYRAFCRQFLPAGEGDPRWLVWLELWPRGLRVEDLRGSFDELDEAWRIELADMLADAGVPDPMSLARRVCWLLDGLAVAIVLGQTDVSVDEAIEHAIASLPEDLRVSG</sequence>
<keyword evidence="4" id="KW-0804">Transcription</keyword>
<organism evidence="7 8">
    <name type="scientific">Nocardioides baekrokdamisoli</name>
    <dbReference type="NCBI Taxonomy" id="1804624"/>
    <lineage>
        <taxon>Bacteria</taxon>
        <taxon>Bacillati</taxon>
        <taxon>Actinomycetota</taxon>
        <taxon>Actinomycetes</taxon>
        <taxon>Propionibacteriales</taxon>
        <taxon>Nocardioidaceae</taxon>
        <taxon>Nocardioides</taxon>
    </lineage>
</organism>
<dbReference type="GO" id="GO:0000976">
    <property type="term" value="F:transcription cis-regulatory region binding"/>
    <property type="evidence" value="ECO:0007669"/>
    <property type="project" value="TreeGrafter"/>
</dbReference>
<dbReference type="InterPro" id="IPR009057">
    <property type="entry name" value="Homeodomain-like_sf"/>
</dbReference>
<evidence type="ECO:0000256" key="3">
    <source>
        <dbReference type="ARBA" id="ARBA00023125"/>
    </source>
</evidence>
<evidence type="ECO:0000313" key="8">
    <source>
        <dbReference type="Proteomes" id="UP000271573"/>
    </source>
</evidence>
<reference evidence="7 8" key="1">
    <citation type="submission" date="2018-11" db="EMBL/GenBank/DDBJ databases">
        <title>Complete genome sequence of Nocardioides baekrokdamisoli strain KCTC 39748.</title>
        <authorList>
            <person name="Kang S.W."/>
            <person name="Lee K.C."/>
            <person name="Kim K.K."/>
            <person name="Kim J.S."/>
            <person name="Kim D.S."/>
            <person name="Ko S.H."/>
            <person name="Yang S.H."/>
            <person name="Shin Y.K."/>
            <person name="Lee J.S."/>
        </authorList>
    </citation>
    <scope>NUCLEOTIDE SEQUENCE [LARGE SCALE GENOMIC DNA]</scope>
    <source>
        <strain evidence="7 8">KCTC 39748</strain>
    </source>
</reference>
<keyword evidence="3 5" id="KW-0238">DNA-binding</keyword>
<evidence type="ECO:0000256" key="1">
    <source>
        <dbReference type="ARBA" id="ARBA00022491"/>
    </source>
</evidence>
<dbReference type="InterPro" id="IPR039538">
    <property type="entry name" value="BetI_C"/>
</dbReference>
<dbReference type="InterPro" id="IPR050109">
    <property type="entry name" value="HTH-type_TetR-like_transc_reg"/>
</dbReference>
<dbReference type="Proteomes" id="UP000271573">
    <property type="component" value="Chromosome"/>
</dbReference>
<evidence type="ECO:0000313" key="7">
    <source>
        <dbReference type="EMBL" id="BBH17222.1"/>
    </source>
</evidence>
<dbReference type="Pfam" id="PF00440">
    <property type="entry name" value="TetR_N"/>
    <property type="match status" value="1"/>
</dbReference>
<evidence type="ECO:0000259" key="6">
    <source>
        <dbReference type="PROSITE" id="PS50977"/>
    </source>
</evidence>
<proteinExistence type="predicted"/>
<dbReference type="PROSITE" id="PS50977">
    <property type="entry name" value="HTH_TETR_2"/>
    <property type="match status" value="1"/>
</dbReference>
<evidence type="ECO:0000256" key="5">
    <source>
        <dbReference type="PROSITE-ProRule" id="PRU00335"/>
    </source>
</evidence>
<dbReference type="Pfam" id="PF13977">
    <property type="entry name" value="TetR_C_6"/>
    <property type="match status" value="1"/>
</dbReference>
<dbReference type="EMBL" id="AP019307">
    <property type="protein sequence ID" value="BBH17222.1"/>
    <property type="molecule type" value="Genomic_DNA"/>
</dbReference>
<feature type="DNA-binding region" description="H-T-H motif" evidence="5">
    <location>
        <begin position="11"/>
        <end position="30"/>
    </location>
</feature>
<dbReference type="PANTHER" id="PTHR30055:SF200">
    <property type="entry name" value="HTH-TYPE TRANSCRIPTIONAL REPRESSOR BDCR"/>
    <property type="match status" value="1"/>
</dbReference>
<keyword evidence="1" id="KW-0678">Repressor</keyword>
<dbReference type="InterPro" id="IPR036271">
    <property type="entry name" value="Tet_transcr_reg_TetR-rel_C_sf"/>
</dbReference>
<keyword evidence="2" id="KW-0805">Transcription regulation</keyword>
<dbReference type="AlphaFoldDB" id="A0A3G9IG30"/>
<dbReference type="GO" id="GO:0003700">
    <property type="term" value="F:DNA-binding transcription factor activity"/>
    <property type="evidence" value="ECO:0007669"/>
    <property type="project" value="TreeGrafter"/>
</dbReference>
<gene>
    <name evidence="7" type="ORF">Back2_15090</name>
</gene>
<dbReference type="SUPFAM" id="SSF46689">
    <property type="entry name" value="Homeodomain-like"/>
    <property type="match status" value="1"/>
</dbReference>
<protein>
    <submittedName>
        <fullName evidence="7">Transcriptional regulator</fullName>
    </submittedName>
</protein>
<evidence type="ECO:0000256" key="2">
    <source>
        <dbReference type="ARBA" id="ARBA00023015"/>
    </source>
</evidence>
<dbReference type="SUPFAM" id="SSF48498">
    <property type="entry name" value="Tetracyclin repressor-like, C-terminal domain"/>
    <property type="match status" value="1"/>
</dbReference>
<dbReference type="Gene3D" id="1.10.357.10">
    <property type="entry name" value="Tetracycline Repressor, domain 2"/>
    <property type="match status" value="1"/>
</dbReference>
<keyword evidence="8" id="KW-1185">Reference proteome</keyword>
<dbReference type="InterPro" id="IPR001647">
    <property type="entry name" value="HTH_TetR"/>
</dbReference>
<dbReference type="PANTHER" id="PTHR30055">
    <property type="entry name" value="HTH-TYPE TRANSCRIPTIONAL REGULATOR RUTR"/>
    <property type="match status" value="1"/>
</dbReference>
<name>A0A3G9IG30_9ACTN</name>
<feature type="domain" description="HTH tetR-type" evidence="6">
    <location>
        <begin position="1"/>
        <end position="48"/>
    </location>
</feature>
<accession>A0A3G9IG30</accession>